<reference evidence="9 10" key="1">
    <citation type="submission" date="2018-07" db="EMBL/GenBank/DDBJ databases">
        <title>Genomic Encyclopedia of Type Strains, Phase III (KMG-III): the genomes of soil and plant-associated and newly described type strains.</title>
        <authorList>
            <person name="Whitman W."/>
        </authorList>
    </citation>
    <scope>NUCLEOTIDE SEQUENCE [LARGE SCALE GENOMIC DNA]</scope>
    <source>
        <strain evidence="9 10">CECT 8488</strain>
    </source>
</reference>
<dbReference type="InterPro" id="IPR050710">
    <property type="entry name" value="Band7/mec-2_domain"/>
</dbReference>
<evidence type="ECO:0000313" key="10">
    <source>
        <dbReference type="Proteomes" id="UP000256845"/>
    </source>
</evidence>
<feature type="transmembrane region" description="Helical" evidence="6">
    <location>
        <begin position="65"/>
        <end position="86"/>
    </location>
</feature>
<dbReference type="InterPro" id="IPR020980">
    <property type="entry name" value="Membrane_HflK_N"/>
</dbReference>
<evidence type="ECO:0000256" key="3">
    <source>
        <dbReference type="ARBA" id="ARBA00022692"/>
    </source>
</evidence>
<gene>
    <name evidence="9" type="ORF">DFP90_1011012</name>
</gene>
<feature type="region of interest" description="Disordered" evidence="7">
    <location>
        <begin position="1"/>
        <end position="45"/>
    </location>
</feature>
<dbReference type="InterPro" id="IPR010201">
    <property type="entry name" value="HflK"/>
</dbReference>
<evidence type="ECO:0000313" key="9">
    <source>
        <dbReference type="EMBL" id="RED54209.1"/>
    </source>
</evidence>
<keyword evidence="9" id="KW-0378">Hydrolase</keyword>
<keyword evidence="3 6" id="KW-0812">Transmembrane</keyword>
<dbReference type="GO" id="GO:0016020">
    <property type="term" value="C:membrane"/>
    <property type="evidence" value="ECO:0007669"/>
    <property type="project" value="UniProtKB-SubCell"/>
</dbReference>
<dbReference type="Proteomes" id="UP000256845">
    <property type="component" value="Unassembled WGS sequence"/>
</dbReference>
<evidence type="ECO:0000256" key="4">
    <source>
        <dbReference type="ARBA" id="ARBA00022989"/>
    </source>
</evidence>
<dbReference type="CDD" id="cd03404">
    <property type="entry name" value="SPFH_HflK"/>
    <property type="match status" value="1"/>
</dbReference>
<keyword evidence="4 6" id="KW-1133">Transmembrane helix</keyword>
<dbReference type="GO" id="GO:0008233">
    <property type="term" value="F:peptidase activity"/>
    <property type="evidence" value="ECO:0007669"/>
    <property type="project" value="UniProtKB-KW"/>
</dbReference>
<comment type="similarity">
    <text evidence="2 6">Belongs to the band 7/mec-2 family. HflK subfamily.</text>
</comment>
<dbReference type="SUPFAM" id="SSF117892">
    <property type="entry name" value="Band 7/SPFH domain"/>
    <property type="match status" value="1"/>
</dbReference>
<keyword evidence="5 6" id="KW-0472">Membrane</keyword>
<comment type="subunit">
    <text evidence="6">HflC and HflK may interact to form a multimeric complex.</text>
</comment>
<dbReference type="InterPro" id="IPR001107">
    <property type="entry name" value="Band_7"/>
</dbReference>
<evidence type="ECO:0000256" key="5">
    <source>
        <dbReference type="ARBA" id="ARBA00023136"/>
    </source>
</evidence>
<dbReference type="RefSeq" id="WP_115935277.1">
    <property type="nucleotide sequence ID" value="NZ_QRDW01000001.1"/>
</dbReference>
<evidence type="ECO:0000256" key="2">
    <source>
        <dbReference type="ARBA" id="ARBA00006971"/>
    </source>
</evidence>
<evidence type="ECO:0000256" key="7">
    <source>
        <dbReference type="SAM" id="MobiDB-lite"/>
    </source>
</evidence>
<dbReference type="PANTHER" id="PTHR43327">
    <property type="entry name" value="STOMATIN-LIKE PROTEIN 2, MITOCHONDRIAL"/>
    <property type="match status" value="1"/>
</dbReference>
<dbReference type="Gene3D" id="3.30.479.30">
    <property type="entry name" value="Band 7 domain"/>
    <property type="match status" value="1"/>
</dbReference>
<keyword evidence="9" id="KW-0645">Protease</keyword>
<dbReference type="InterPro" id="IPR036013">
    <property type="entry name" value="Band_7/SPFH_dom_sf"/>
</dbReference>
<feature type="compositionally biased region" description="Gly residues" evidence="7">
    <location>
        <begin position="7"/>
        <end position="40"/>
    </location>
</feature>
<dbReference type="Pfam" id="PF01145">
    <property type="entry name" value="Band_7"/>
    <property type="match status" value="1"/>
</dbReference>
<feature type="domain" description="Band 7" evidence="8">
    <location>
        <begin position="83"/>
        <end position="261"/>
    </location>
</feature>
<proteinExistence type="inferred from homology"/>
<protein>
    <recommendedName>
        <fullName evidence="6">Protein HflK</fullName>
    </recommendedName>
</protein>
<comment type="caution">
    <text evidence="9">The sequence shown here is derived from an EMBL/GenBank/DDBJ whole genome shotgun (WGS) entry which is preliminary data.</text>
</comment>
<accession>A0A3D9HXR5</accession>
<dbReference type="AlphaFoldDB" id="A0A3D9HXR5"/>
<dbReference type="PANTHER" id="PTHR43327:SF2">
    <property type="entry name" value="MODULATOR OF FTSH PROTEASE HFLK"/>
    <property type="match status" value="1"/>
</dbReference>
<dbReference type="NCBIfam" id="TIGR01933">
    <property type="entry name" value="hflK"/>
    <property type="match status" value="1"/>
</dbReference>
<comment type="subcellular location">
    <subcellularLocation>
        <location evidence="1">Membrane</location>
        <topology evidence="1">Single-pass membrane protein</topology>
    </subcellularLocation>
</comment>
<evidence type="ECO:0000256" key="1">
    <source>
        <dbReference type="ARBA" id="ARBA00004167"/>
    </source>
</evidence>
<evidence type="ECO:0000256" key="6">
    <source>
        <dbReference type="RuleBase" id="RU364113"/>
    </source>
</evidence>
<dbReference type="OrthoDB" id="9779595at2"/>
<sequence length="372" mass="40165">MPWQSNSGGGGPWGGGGNRGNGGGQSPWGSGGGSGGGGGQQPPDVEKLVREGQEKIKKMLPGDMGGMGILVLVLAAAAIWMLTGIYRVQPEELGVELVFGKFSERTSPGLHYNFPAPIGEVIKPQVTRVNQVEVGFRSGVGRSGAGTNFAKESLMLTGDENIIDVQFAVFWRIADAQKYVFNIRNPEPTVKDAAEAAMREIIGKSGFEYARTSGRGEIAQQTKTLIQSILDDYGAGIEITNVNVQKVDPPSAVIEAFRDVQAARADQERVINEAQAYRNEVTEKAQGRAEQLIQAAEGYKGEKIAIASGDASRFLQVYEEYRKAKDITKRRIYLETMEKVLGGMDKVLIEEGENGSGVLPYLPLNELTNKKN</sequence>
<dbReference type="EMBL" id="QRDW01000001">
    <property type="protein sequence ID" value="RED54209.1"/>
    <property type="molecule type" value="Genomic_DNA"/>
</dbReference>
<name>A0A3D9HXR5_9PROT</name>
<evidence type="ECO:0000259" key="8">
    <source>
        <dbReference type="SMART" id="SM00244"/>
    </source>
</evidence>
<comment type="function">
    <text evidence="6">HflC and HflK could encode or regulate a protease.</text>
</comment>
<dbReference type="SMART" id="SM00244">
    <property type="entry name" value="PHB"/>
    <property type="match status" value="1"/>
</dbReference>
<organism evidence="9 10">
    <name type="scientific">Aestuariispira insulae</name>
    <dbReference type="NCBI Taxonomy" id="1461337"/>
    <lineage>
        <taxon>Bacteria</taxon>
        <taxon>Pseudomonadati</taxon>
        <taxon>Pseudomonadota</taxon>
        <taxon>Alphaproteobacteria</taxon>
        <taxon>Rhodospirillales</taxon>
        <taxon>Kiloniellaceae</taxon>
        <taxon>Aestuariispira</taxon>
    </lineage>
</organism>
<dbReference type="Pfam" id="PF12221">
    <property type="entry name" value="HflK_N"/>
    <property type="match status" value="1"/>
</dbReference>
<keyword evidence="10" id="KW-1185">Reference proteome</keyword>
<dbReference type="GO" id="GO:0006508">
    <property type="term" value="P:proteolysis"/>
    <property type="evidence" value="ECO:0007669"/>
    <property type="project" value="UniProtKB-KW"/>
</dbReference>